<evidence type="ECO:0000259" key="5">
    <source>
        <dbReference type="Pfam" id="PF18972"/>
    </source>
</evidence>
<reference evidence="6" key="2">
    <citation type="submission" date="2023-01" db="EMBL/GenBank/DDBJ databases">
        <authorList>
            <person name="Petersen C."/>
        </authorList>
    </citation>
    <scope>NUCLEOTIDE SEQUENCE</scope>
    <source>
        <strain evidence="6">IBT 17514</strain>
    </source>
</reference>
<evidence type="ECO:0000256" key="3">
    <source>
        <dbReference type="ARBA" id="ARBA00023602"/>
    </source>
</evidence>
<name>A0AAD6HSQ7_9EURO</name>
<feature type="domain" description="Cns1/TTC4 wheel" evidence="5">
    <location>
        <begin position="308"/>
        <end position="417"/>
    </location>
</feature>
<comment type="similarity">
    <text evidence="3">Belongs to the TTC4 family.</text>
</comment>
<dbReference type="GO" id="GO:0005829">
    <property type="term" value="C:cytosol"/>
    <property type="evidence" value="ECO:0007669"/>
    <property type="project" value="TreeGrafter"/>
</dbReference>
<accession>A0AAD6HSQ7</accession>
<proteinExistence type="inferred from homology"/>
<dbReference type="GO" id="GO:0030544">
    <property type="term" value="F:Hsp70 protein binding"/>
    <property type="evidence" value="ECO:0007669"/>
    <property type="project" value="TreeGrafter"/>
</dbReference>
<dbReference type="Proteomes" id="UP001215712">
    <property type="component" value="Unassembled WGS sequence"/>
</dbReference>
<dbReference type="CDD" id="cd21381">
    <property type="entry name" value="CTWD_TTC4"/>
    <property type="match status" value="1"/>
</dbReference>
<comment type="caution">
    <text evidence="6">The sequence shown here is derived from an EMBL/GenBank/DDBJ whole genome shotgun (WGS) entry which is preliminary data.</text>
</comment>
<dbReference type="GO" id="GO:0005634">
    <property type="term" value="C:nucleus"/>
    <property type="evidence" value="ECO:0007669"/>
    <property type="project" value="TreeGrafter"/>
</dbReference>
<dbReference type="AlphaFoldDB" id="A0AAD6HSQ7"/>
<sequence>MSRIEELPDDFDESINLNDVPPAIAQDQPQAASAAANEPIFPINEERLKEIENESSMSKLPPTAEPAKKESFEDTLAAMDKIPLFMTNLDNAGDENGDNMLLDALTALQNEGTRADVVSNFKDMGNEAVQEKRWIDAKETYTKGIAVLYAKEDKWDQPEDPEVEKKTLRRMEELTHINRALCNLELGNYRSCVLDCATTIKLNPKNVKAYYRSAMALLKLGKVAEAEDSAARGLEVDSENKALQTAAKKIAERKAAVERVAARKKAEADLIRKKNLILSTALRAREIRTRKTDQPPEMEDAKIRLVPDPLSPESSVEFPAVFLYPMDAQSDFIKSFSELHTISDHLEYMLPLPWDIKKEYTISGVECFMQTVTGGLIKAGKKLPLLQILTGGKVEVVDEMVRIFIVPTSKSAAFIAEMKARKTN</sequence>
<keyword evidence="1" id="KW-0677">Repeat</keyword>
<dbReference type="Pfam" id="PF13431">
    <property type="entry name" value="TPR_17"/>
    <property type="match status" value="1"/>
</dbReference>
<keyword evidence="7" id="KW-1185">Reference proteome</keyword>
<feature type="region of interest" description="Disordered" evidence="4">
    <location>
        <begin position="1"/>
        <end position="70"/>
    </location>
</feature>
<dbReference type="InterPro" id="IPR019734">
    <property type="entry name" value="TPR_rpt"/>
</dbReference>
<dbReference type="SMART" id="SM00028">
    <property type="entry name" value="TPR"/>
    <property type="match status" value="2"/>
</dbReference>
<dbReference type="EMBL" id="JAQJAN010000003">
    <property type="protein sequence ID" value="KAJ5733544.1"/>
    <property type="molecule type" value="Genomic_DNA"/>
</dbReference>
<dbReference type="PANTHER" id="PTHR46035">
    <property type="entry name" value="TETRATRICOPEPTIDE REPEAT PROTEIN 4"/>
    <property type="match status" value="1"/>
</dbReference>
<dbReference type="GO" id="GO:0006457">
    <property type="term" value="P:protein folding"/>
    <property type="evidence" value="ECO:0007669"/>
    <property type="project" value="TreeGrafter"/>
</dbReference>
<dbReference type="InterPro" id="IPR044059">
    <property type="entry name" value="Csn1/TTC4_wheel"/>
</dbReference>
<keyword evidence="2" id="KW-0802">TPR repeat</keyword>
<gene>
    <name evidence="6" type="ORF">N7493_002330</name>
</gene>
<dbReference type="Pfam" id="PF18972">
    <property type="entry name" value="Wheel"/>
    <property type="match status" value="1"/>
</dbReference>
<reference evidence="6" key="1">
    <citation type="journal article" date="2023" name="IMA Fungus">
        <title>Comparative genomic study of the Penicillium genus elucidates a diverse pangenome and 15 lateral gene transfer events.</title>
        <authorList>
            <person name="Petersen C."/>
            <person name="Sorensen T."/>
            <person name="Nielsen M.R."/>
            <person name="Sondergaard T.E."/>
            <person name="Sorensen J.L."/>
            <person name="Fitzpatrick D.A."/>
            <person name="Frisvad J.C."/>
            <person name="Nielsen K.L."/>
        </authorList>
    </citation>
    <scope>NUCLEOTIDE SEQUENCE</scope>
    <source>
        <strain evidence="6">IBT 17514</strain>
    </source>
</reference>
<dbReference type="InterPro" id="IPR011990">
    <property type="entry name" value="TPR-like_helical_dom_sf"/>
</dbReference>
<evidence type="ECO:0000256" key="2">
    <source>
        <dbReference type="ARBA" id="ARBA00022803"/>
    </source>
</evidence>
<evidence type="ECO:0000256" key="4">
    <source>
        <dbReference type="SAM" id="MobiDB-lite"/>
    </source>
</evidence>
<evidence type="ECO:0000313" key="7">
    <source>
        <dbReference type="Proteomes" id="UP001215712"/>
    </source>
</evidence>
<dbReference type="GO" id="GO:0051879">
    <property type="term" value="F:Hsp90 protein binding"/>
    <property type="evidence" value="ECO:0007669"/>
    <property type="project" value="InterPro"/>
</dbReference>
<organism evidence="6 7">
    <name type="scientific">Penicillium malachiteum</name>
    <dbReference type="NCBI Taxonomy" id="1324776"/>
    <lineage>
        <taxon>Eukaryota</taxon>
        <taxon>Fungi</taxon>
        <taxon>Dikarya</taxon>
        <taxon>Ascomycota</taxon>
        <taxon>Pezizomycotina</taxon>
        <taxon>Eurotiomycetes</taxon>
        <taxon>Eurotiomycetidae</taxon>
        <taxon>Eurotiales</taxon>
        <taxon>Aspergillaceae</taxon>
        <taxon>Penicillium</taxon>
    </lineage>
</organism>
<feature type="compositionally biased region" description="Low complexity" evidence="4">
    <location>
        <begin position="21"/>
        <end position="36"/>
    </location>
</feature>
<dbReference type="SUPFAM" id="SSF48452">
    <property type="entry name" value="TPR-like"/>
    <property type="match status" value="1"/>
</dbReference>
<evidence type="ECO:0000256" key="1">
    <source>
        <dbReference type="ARBA" id="ARBA00022737"/>
    </source>
</evidence>
<dbReference type="FunFam" id="1.25.40.10:FF:000611">
    <property type="entry name" value="TPR repeat protein"/>
    <property type="match status" value="1"/>
</dbReference>
<dbReference type="PANTHER" id="PTHR46035:SF1">
    <property type="entry name" value="TETRATRICOPEPTIDE REPEAT PROTEIN 4"/>
    <property type="match status" value="1"/>
</dbReference>
<dbReference type="Gene3D" id="1.25.40.10">
    <property type="entry name" value="Tetratricopeptide repeat domain"/>
    <property type="match status" value="1"/>
</dbReference>
<evidence type="ECO:0000313" key="6">
    <source>
        <dbReference type="EMBL" id="KAJ5733544.1"/>
    </source>
</evidence>
<protein>
    <recommendedName>
        <fullName evidence="5">Cns1/TTC4 wheel domain-containing protein</fullName>
    </recommendedName>
</protein>